<feature type="domain" description="VOC" evidence="1">
    <location>
        <begin position="172"/>
        <end position="320"/>
    </location>
</feature>
<dbReference type="Pfam" id="PF00903">
    <property type="entry name" value="Glyoxalase"/>
    <property type="match status" value="1"/>
</dbReference>
<evidence type="ECO:0000259" key="1">
    <source>
        <dbReference type="PROSITE" id="PS51819"/>
    </source>
</evidence>
<dbReference type="AlphaFoldDB" id="A0A917WZS5"/>
<evidence type="ECO:0000313" key="2">
    <source>
        <dbReference type="EMBL" id="GGM45861.1"/>
    </source>
</evidence>
<dbReference type="Pfam" id="PF13669">
    <property type="entry name" value="Glyoxalase_4"/>
    <property type="match status" value="1"/>
</dbReference>
<dbReference type="SUPFAM" id="SSF54593">
    <property type="entry name" value="Glyoxalase/Bleomycin resistance protein/Dihydroxybiphenyl dioxygenase"/>
    <property type="match status" value="2"/>
</dbReference>
<dbReference type="Gene3D" id="3.10.180.10">
    <property type="entry name" value="2,3-Dihydroxybiphenyl 1,2-Dioxygenase, domain 1"/>
    <property type="match status" value="2"/>
</dbReference>
<dbReference type="Proteomes" id="UP000642070">
    <property type="component" value="Unassembled WGS sequence"/>
</dbReference>
<dbReference type="InterPro" id="IPR029068">
    <property type="entry name" value="Glyas_Bleomycin-R_OHBP_Dase"/>
</dbReference>
<feature type="domain" description="VOC" evidence="1">
    <location>
        <begin position="8"/>
        <end position="153"/>
    </location>
</feature>
<evidence type="ECO:0000313" key="3">
    <source>
        <dbReference type="Proteomes" id="UP000642070"/>
    </source>
</evidence>
<proteinExistence type="predicted"/>
<protein>
    <recommendedName>
        <fullName evidence="1">VOC domain-containing protein</fullName>
    </recommendedName>
</protein>
<dbReference type="InterPro" id="IPR004360">
    <property type="entry name" value="Glyas_Fos-R_dOase_dom"/>
</dbReference>
<reference evidence="2" key="2">
    <citation type="submission" date="2020-09" db="EMBL/GenBank/DDBJ databases">
        <authorList>
            <person name="Sun Q."/>
            <person name="Ohkuma M."/>
        </authorList>
    </citation>
    <scope>NUCLEOTIDE SEQUENCE</scope>
    <source>
        <strain evidence="2">JCM 19831</strain>
    </source>
</reference>
<sequence length="325" mass="34006">MSDPLVGGVTAAVVGVSDFAPHLDLFCGQLGFEVTAEGTVPAEDATRLWGAGVGPVEAKLLTAAGAASGRIHLVRVGEPPADAEHPHTLDLGLAGIDVYTKDIEATHDQLVAAGYPWASRPATFEVPLGNKVVPVTEGFCLAPDGTDVVFVQPANARDTAAWDADPARPYTELTSVVCHVPDFDAELRFWGAEGLGMSVWYDVEFSSPGLEAMADLPAGTRMRLAFVSAADGSTARIEITHVADNPRGVDRRARQRPARNLGHTGWSVRTRDLDQALARATASGATVTCAPFEATTPLHGTARIAAVDTPNGIAVELFQPAGRAG</sequence>
<name>A0A917WZS5_9ACTN</name>
<dbReference type="PROSITE" id="PS51819">
    <property type="entry name" value="VOC"/>
    <property type="match status" value="2"/>
</dbReference>
<reference evidence="2" key="1">
    <citation type="journal article" date="2014" name="Int. J. Syst. Evol. Microbiol.">
        <title>Complete genome sequence of Corynebacterium casei LMG S-19264T (=DSM 44701T), isolated from a smear-ripened cheese.</title>
        <authorList>
            <consortium name="US DOE Joint Genome Institute (JGI-PGF)"/>
            <person name="Walter F."/>
            <person name="Albersmeier A."/>
            <person name="Kalinowski J."/>
            <person name="Ruckert C."/>
        </authorList>
    </citation>
    <scope>NUCLEOTIDE SEQUENCE</scope>
    <source>
        <strain evidence="2">JCM 19831</strain>
    </source>
</reference>
<keyword evidence="3" id="KW-1185">Reference proteome</keyword>
<organism evidence="2 3">
    <name type="scientific">Dactylosporangium sucinum</name>
    <dbReference type="NCBI Taxonomy" id="1424081"/>
    <lineage>
        <taxon>Bacteria</taxon>
        <taxon>Bacillati</taxon>
        <taxon>Actinomycetota</taxon>
        <taxon>Actinomycetes</taxon>
        <taxon>Micromonosporales</taxon>
        <taxon>Micromonosporaceae</taxon>
        <taxon>Dactylosporangium</taxon>
    </lineage>
</organism>
<dbReference type="RefSeq" id="WP_190252789.1">
    <property type="nucleotide sequence ID" value="NZ_BMPI01000028.1"/>
</dbReference>
<accession>A0A917WZS5</accession>
<gene>
    <name evidence="2" type="ORF">GCM10007977_054490</name>
</gene>
<dbReference type="InterPro" id="IPR037523">
    <property type="entry name" value="VOC_core"/>
</dbReference>
<dbReference type="EMBL" id="BMPI01000028">
    <property type="protein sequence ID" value="GGM45861.1"/>
    <property type="molecule type" value="Genomic_DNA"/>
</dbReference>
<comment type="caution">
    <text evidence="2">The sequence shown here is derived from an EMBL/GenBank/DDBJ whole genome shotgun (WGS) entry which is preliminary data.</text>
</comment>